<feature type="binding site" evidence="12">
    <location>
        <position position="193"/>
    </location>
    <ligand>
        <name>substrate</name>
    </ligand>
</feature>
<dbReference type="InterPro" id="IPR022412">
    <property type="entry name" value="Quinolinate_PRibosylTrfase_N"/>
</dbReference>
<feature type="binding site" evidence="12">
    <location>
        <position position="222"/>
    </location>
    <ligand>
        <name>substrate</name>
    </ligand>
</feature>
<feature type="binding site" evidence="12">
    <location>
        <begin position="288"/>
        <end position="290"/>
    </location>
    <ligand>
        <name>substrate</name>
    </ligand>
</feature>
<sequence>MSKLTIPGEIVGSIEEAGLNVNKVVKVIRRALKEDLAYGPDATTDAIFDPAIMVNAKMVARAEGRIAGVPVAAAVPFVLANLQETVAEITVSILKTDGERVERGDVILDITAPARIMLTAERTLLNLASQLSGVATHTAKFVDAIAAVPGGTKTRVRDTRKTIPGLRVLQKYAVRCGGGMNHRMGLGDAALIKDNHIAAAGSLTAAVAAVRSGFPSLPLEVECDTLEQVREAADLGVHLVLLDNMSPDMMREAVAITAPEGVKTEASGGLTLQDAAAVAATGVDFISIGALTHSSPILDLALDM</sequence>
<dbReference type="InterPro" id="IPR002638">
    <property type="entry name" value="Quinolinate_PRibosylTrfase_C"/>
</dbReference>
<dbReference type="EMBL" id="VUMY01000008">
    <property type="protein sequence ID" value="MST49691.1"/>
    <property type="molecule type" value="Genomic_DNA"/>
</dbReference>
<dbReference type="CDD" id="cd01572">
    <property type="entry name" value="QPRTase"/>
    <property type="match status" value="1"/>
</dbReference>
<dbReference type="NCBIfam" id="TIGR00078">
    <property type="entry name" value="nadC"/>
    <property type="match status" value="1"/>
</dbReference>
<accession>A0A7K0K2I2</accession>
<evidence type="ECO:0000256" key="9">
    <source>
        <dbReference type="ARBA" id="ARBA00033102"/>
    </source>
</evidence>
<evidence type="ECO:0000256" key="6">
    <source>
        <dbReference type="ARBA" id="ARBA00022642"/>
    </source>
</evidence>
<dbReference type="RefSeq" id="WP_154544603.1">
    <property type="nucleotide sequence ID" value="NZ_VUMY01000008.1"/>
</dbReference>
<comment type="function">
    <text evidence="1">Involved in the catabolism of quinolinic acid (QA).</text>
</comment>
<dbReference type="InterPro" id="IPR027277">
    <property type="entry name" value="NadC/ModD"/>
</dbReference>
<keyword evidence="6" id="KW-0662">Pyridine nucleotide biosynthesis</keyword>
<dbReference type="PANTHER" id="PTHR32179:SF3">
    <property type="entry name" value="NICOTINATE-NUCLEOTIDE PYROPHOSPHORYLASE [CARBOXYLATING]"/>
    <property type="match status" value="1"/>
</dbReference>
<dbReference type="InterPro" id="IPR013785">
    <property type="entry name" value="Aldolase_TIM"/>
</dbReference>
<comment type="caution">
    <text evidence="15">The sequence shown here is derived from an EMBL/GenBank/DDBJ whole genome shotgun (WGS) entry which is preliminary data.</text>
</comment>
<dbReference type="SUPFAM" id="SSF51690">
    <property type="entry name" value="Nicotinate/Quinolinate PRTase C-terminal domain-like"/>
    <property type="match status" value="1"/>
</dbReference>
<dbReference type="SUPFAM" id="SSF54675">
    <property type="entry name" value="Nicotinate/Quinolinate PRTase N-terminal domain-like"/>
    <property type="match status" value="1"/>
</dbReference>
<dbReference type="Pfam" id="PF01729">
    <property type="entry name" value="QRPTase_C"/>
    <property type="match status" value="1"/>
</dbReference>
<reference evidence="15 16" key="1">
    <citation type="submission" date="2019-08" db="EMBL/GenBank/DDBJ databases">
        <title>In-depth cultivation of the pig gut microbiome towards novel bacterial diversity and tailored functional studies.</title>
        <authorList>
            <person name="Wylensek D."/>
            <person name="Hitch T.C.A."/>
            <person name="Clavel T."/>
        </authorList>
    </citation>
    <scope>NUCLEOTIDE SEQUENCE [LARGE SCALE GENOMIC DNA]</scope>
    <source>
        <strain evidence="15 16">RF-GAM-744-WT-7</strain>
    </source>
</reference>
<protein>
    <recommendedName>
        <fullName evidence="5">Nicotinate-nucleotide pyrophosphorylase [carboxylating]</fullName>
        <ecNumber evidence="4">2.4.2.19</ecNumber>
    </recommendedName>
    <alternativeName>
        <fullName evidence="9">Quinolinate phosphoribosyltransferase [decarboxylating]</fullName>
    </alternativeName>
</protein>
<dbReference type="Gene3D" id="3.20.20.70">
    <property type="entry name" value="Aldolase class I"/>
    <property type="match status" value="1"/>
</dbReference>
<feature type="domain" description="Quinolinate phosphoribosyl transferase C-terminal" evidence="13">
    <location>
        <begin position="134"/>
        <end position="303"/>
    </location>
</feature>
<feature type="binding site" evidence="12">
    <location>
        <position position="243"/>
    </location>
    <ligand>
        <name>substrate</name>
    </ligand>
</feature>
<keyword evidence="7 11" id="KW-0328">Glycosyltransferase</keyword>
<gene>
    <name evidence="15" type="primary">nadC</name>
    <name evidence="15" type="ORF">FYJ63_05500</name>
</gene>
<dbReference type="PIRSF" id="PIRSF006250">
    <property type="entry name" value="NadC_ModD"/>
    <property type="match status" value="1"/>
</dbReference>
<dbReference type="InterPro" id="IPR036068">
    <property type="entry name" value="Nicotinate_pribotase-like_C"/>
</dbReference>
<organism evidence="15 16">
    <name type="scientific">Mobiluncus porci</name>
    <dbReference type="NCBI Taxonomy" id="2652278"/>
    <lineage>
        <taxon>Bacteria</taxon>
        <taxon>Bacillati</taxon>
        <taxon>Actinomycetota</taxon>
        <taxon>Actinomycetes</taxon>
        <taxon>Actinomycetales</taxon>
        <taxon>Actinomycetaceae</taxon>
        <taxon>Mobiluncus</taxon>
    </lineage>
</organism>
<dbReference type="GO" id="GO:0004514">
    <property type="term" value="F:nicotinate-nucleotide diphosphorylase (carboxylating) activity"/>
    <property type="evidence" value="ECO:0007669"/>
    <property type="project" value="UniProtKB-EC"/>
</dbReference>
<evidence type="ECO:0000256" key="3">
    <source>
        <dbReference type="ARBA" id="ARBA00009400"/>
    </source>
</evidence>
<keyword evidence="8 11" id="KW-0808">Transferase</keyword>
<feature type="binding site" evidence="12">
    <location>
        <position position="122"/>
    </location>
    <ligand>
        <name>substrate</name>
    </ligand>
</feature>
<dbReference type="FunFam" id="3.20.20.70:FF:000030">
    <property type="entry name" value="Nicotinate-nucleotide pyrophosphorylase, carboxylating"/>
    <property type="match status" value="1"/>
</dbReference>
<comment type="pathway">
    <text evidence="2">Cofactor biosynthesis; NAD(+) biosynthesis; nicotinate D-ribonucleotide from quinolinate: step 1/1.</text>
</comment>
<evidence type="ECO:0000313" key="15">
    <source>
        <dbReference type="EMBL" id="MST49691.1"/>
    </source>
</evidence>
<feature type="domain" description="Quinolinate phosphoribosyl transferase N-terminal" evidence="14">
    <location>
        <begin position="41"/>
        <end position="132"/>
    </location>
</feature>
<evidence type="ECO:0000259" key="13">
    <source>
        <dbReference type="Pfam" id="PF01729"/>
    </source>
</evidence>
<evidence type="ECO:0000256" key="1">
    <source>
        <dbReference type="ARBA" id="ARBA00003237"/>
    </source>
</evidence>
<feature type="binding site" evidence="12">
    <location>
        <begin position="267"/>
        <end position="269"/>
    </location>
    <ligand>
        <name>substrate</name>
    </ligand>
</feature>
<evidence type="ECO:0000259" key="14">
    <source>
        <dbReference type="Pfam" id="PF02749"/>
    </source>
</evidence>
<proteinExistence type="inferred from homology"/>
<dbReference type="InterPro" id="IPR037128">
    <property type="entry name" value="Quinolinate_PRibosylTase_N_sf"/>
</dbReference>
<dbReference type="UniPathway" id="UPA00253">
    <property type="reaction ID" value="UER00331"/>
</dbReference>
<evidence type="ECO:0000256" key="10">
    <source>
        <dbReference type="ARBA" id="ARBA00047445"/>
    </source>
</evidence>
<dbReference type="InterPro" id="IPR004393">
    <property type="entry name" value="NadC"/>
</dbReference>
<dbReference type="AlphaFoldDB" id="A0A7K0K2I2"/>
<keyword evidence="16" id="KW-1185">Reference proteome</keyword>
<feature type="binding site" evidence="12">
    <location>
        <position position="183"/>
    </location>
    <ligand>
        <name>substrate</name>
    </ligand>
</feature>
<dbReference type="GO" id="GO:0009435">
    <property type="term" value="P:NAD+ biosynthetic process"/>
    <property type="evidence" value="ECO:0007669"/>
    <property type="project" value="UniProtKB-UniPathway"/>
</dbReference>
<dbReference type="PANTHER" id="PTHR32179">
    <property type="entry name" value="NICOTINATE-NUCLEOTIDE PYROPHOSPHORYLASE [CARBOXYLATING]"/>
    <property type="match status" value="1"/>
</dbReference>
<dbReference type="GO" id="GO:0005737">
    <property type="term" value="C:cytoplasm"/>
    <property type="evidence" value="ECO:0007669"/>
    <property type="project" value="TreeGrafter"/>
</dbReference>
<dbReference type="GO" id="GO:0034213">
    <property type="term" value="P:quinolinate catabolic process"/>
    <property type="evidence" value="ECO:0007669"/>
    <property type="project" value="TreeGrafter"/>
</dbReference>
<dbReference type="Proteomes" id="UP000442535">
    <property type="component" value="Unassembled WGS sequence"/>
</dbReference>
<evidence type="ECO:0000256" key="7">
    <source>
        <dbReference type="ARBA" id="ARBA00022676"/>
    </source>
</evidence>
<evidence type="ECO:0000256" key="5">
    <source>
        <dbReference type="ARBA" id="ARBA00020990"/>
    </source>
</evidence>
<evidence type="ECO:0000313" key="16">
    <source>
        <dbReference type="Proteomes" id="UP000442535"/>
    </source>
</evidence>
<dbReference type="EC" id="2.4.2.19" evidence="4"/>
<dbReference type="Pfam" id="PF02749">
    <property type="entry name" value="QRPTase_N"/>
    <property type="match status" value="1"/>
</dbReference>
<name>A0A7K0K2I2_9ACTO</name>
<evidence type="ECO:0000256" key="2">
    <source>
        <dbReference type="ARBA" id="ARBA00004893"/>
    </source>
</evidence>
<feature type="binding site" evidence="12">
    <location>
        <begin position="159"/>
        <end position="161"/>
    </location>
    <ligand>
        <name>substrate</name>
    </ligand>
</feature>
<comment type="catalytic activity">
    <reaction evidence="10">
        <text>nicotinate beta-D-ribonucleotide + CO2 + diphosphate = quinolinate + 5-phospho-alpha-D-ribose 1-diphosphate + 2 H(+)</text>
        <dbReference type="Rhea" id="RHEA:12733"/>
        <dbReference type="ChEBI" id="CHEBI:15378"/>
        <dbReference type="ChEBI" id="CHEBI:16526"/>
        <dbReference type="ChEBI" id="CHEBI:29959"/>
        <dbReference type="ChEBI" id="CHEBI:33019"/>
        <dbReference type="ChEBI" id="CHEBI:57502"/>
        <dbReference type="ChEBI" id="CHEBI:58017"/>
        <dbReference type="EC" id="2.4.2.19"/>
    </reaction>
</comment>
<comment type="similarity">
    <text evidence="3 11">Belongs to the NadC/ModD family.</text>
</comment>
<evidence type="ECO:0000256" key="12">
    <source>
        <dbReference type="PIRSR" id="PIRSR006250-1"/>
    </source>
</evidence>
<evidence type="ECO:0000256" key="4">
    <source>
        <dbReference type="ARBA" id="ARBA00011944"/>
    </source>
</evidence>
<dbReference type="Gene3D" id="3.90.1170.20">
    <property type="entry name" value="Quinolinate phosphoribosyl transferase, N-terminal domain"/>
    <property type="match status" value="1"/>
</dbReference>
<evidence type="ECO:0000256" key="11">
    <source>
        <dbReference type="PIRNR" id="PIRNR006250"/>
    </source>
</evidence>
<evidence type="ECO:0000256" key="8">
    <source>
        <dbReference type="ARBA" id="ARBA00022679"/>
    </source>
</evidence>